<keyword evidence="2" id="KW-0001">2Fe-2S</keyword>
<keyword evidence="4" id="KW-0560">Oxidoreductase</keyword>
<gene>
    <name evidence="8" type="ORF">ATSB10_21120</name>
</gene>
<dbReference type="EMBL" id="CP014841">
    <property type="protein sequence ID" value="AND69566.1"/>
    <property type="molecule type" value="Genomic_DNA"/>
</dbReference>
<protein>
    <recommendedName>
        <fullName evidence="7">Rieske domain-containing protein</fullName>
    </recommendedName>
</protein>
<keyword evidence="9" id="KW-1185">Reference proteome</keyword>
<dbReference type="Gene3D" id="2.102.10.10">
    <property type="entry name" value="Rieske [2Fe-2S] iron-sulphur domain"/>
    <property type="match status" value="1"/>
</dbReference>
<dbReference type="AlphaFoldDB" id="A0A160N182"/>
<dbReference type="PANTHER" id="PTHR43756:SF5">
    <property type="entry name" value="CHOLINE MONOOXYGENASE, CHLOROPLASTIC"/>
    <property type="match status" value="1"/>
</dbReference>
<organism evidence="8 9">
    <name type="scientific">Dyella thiooxydans</name>
    <dbReference type="NCBI Taxonomy" id="445710"/>
    <lineage>
        <taxon>Bacteria</taxon>
        <taxon>Pseudomonadati</taxon>
        <taxon>Pseudomonadota</taxon>
        <taxon>Gammaproteobacteria</taxon>
        <taxon>Lysobacterales</taxon>
        <taxon>Rhodanobacteraceae</taxon>
        <taxon>Dyella</taxon>
    </lineage>
</organism>
<dbReference type="CDD" id="cd00680">
    <property type="entry name" value="RHO_alpha_C"/>
    <property type="match status" value="1"/>
</dbReference>
<dbReference type="GO" id="GO:0016491">
    <property type="term" value="F:oxidoreductase activity"/>
    <property type="evidence" value="ECO:0007669"/>
    <property type="project" value="UniProtKB-KW"/>
</dbReference>
<sequence length="345" mass="38114">MSIDRRCYGDPGVFARELETIFAERLFAGTRADFARPDDYRSLRIGRKAVTIRRTRSGVRAFDNVCLHRNALIDLPGCGNRPFRCGYHGWSYADDGALAAAPLVDKASIARCRLGSYPVSESGGLHFLGLRGAAPVVDEVAQVLADTGVVPDTPFHAAVMEHACNWKLLVENVLEGYHLSFVHGDSFRPAGFTSTGRYAWHGGRYTSWNEMLPVDAADKTAALRRLAPKAGHFYRHGYVFPDLFLSNTNGLVGFLSHVIPVDATRAQLAWQLFELPALKALPPALRQHMREEAIAFTQQALAEDKILVEACQQGLEADGFAVQLQPQEARIAHFHALYLARTNDV</sequence>
<dbReference type="InterPro" id="IPR001663">
    <property type="entry name" value="Rng_hydr_dOase-A"/>
</dbReference>
<dbReference type="RefSeq" id="WP_063672566.1">
    <property type="nucleotide sequence ID" value="NZ_CP014841.1"/>
</dbReference>
<dbReference type="GO" id="GO:0005506">
    <property type="term" value="F:iron ion binding"/>
    <property type="evidence" value="ECO:0007669"/>
    <property type="project" value="InterPro"/>
</dbReference>
<keyword evidence="6" id="KW-0411">Iron-sulfur</keyword>
<evidence type="ECO:0000256" key="6">
    <source>
        <dbReference type="ARBA" id="ARBA00023014"/>
    </source>
</evidence>
<dbReference type="KEGG" id="dtx:ATSB10_21120"/>
<evidence type="ECO:0000256" key="4">
    <source>
        <dbReference type="ARBA" id="ARBA00023002"/>
    </source>
</evidence>
<dbReference type="GO" id="GO:0051537">
    <property type="term" value="F:2 iron, 2 sulfur cluster binding"/>
    <property type="evidence" value="ECO:0007669"/>
    <property type="project" value="UniProtKB-KW"/>
</dbReference>
<evidence type="ECO:0000256" key="5">
    <source>
        <dbReference type="ARBA" id="ARBA00023004"/>
    </source>
</evidence>
<dbReference type="SUPFAM" id="SSF50022">
    <property type="entry name" value="ISP domain"/>
    <property type="match status" value="1"/>
</dbReference>
<dbReference type="Pfam" id="PF00355">
    <property type="entry name" value="Rieske"/>
    <property type="match status" value="1"/>
</dbReference>
<evidence type="ECO:0000313" key="9">
    <source>
        <dbReference type="Proteomes" id="UP000077255"/>
    </source>
</evidence>
<evidence type="ECO:0000313" key="8">
    <source>
        <dbReference type="EMBL" id="AND69566.1"/>
    </source>
</evidence>
<evidence type="ECO:0000256" key="3">
    <source>
        <dbReference type="ARBA" id="ARBA00022723"/>
    </source>
</evidence>
<feature type="domain" description="Rieske" evidence="7">
    <location>
        <begin position="27"/>
        <end position="128"/>
    </location>
</feature>
<name>A0A160N182_9GAMM</name>
<dbReference type="InterPro" id="IPR036922">
    <property type="entry name" value="Rieske_2Fe-2S_sf"/>
</dbReference>
<dbReference type="InterPro" id="IPR017941">
    <property type="entry name" value="Rieske_2Fe-2S"/>
</dbReference>
<dbReference type="PROSITE" id="PS51296">
    <property type="entry name" value="RIESKE"/>
    <property type="match status" value="1"/>
</dbReference>
<dbReference type="PANTHER" id="PTHR43756">
    <property type="entry name" value="CHOLINE MONOOXYGENASE, CHLOROPLASTIC"/>
    <property type="match status" value="1"/>
</dbReference>
<evidence type="ECO:0000256" key="2">
    <source>
        <dbReference type="ARBA" id="ARBA00022714"/>
    </source>
</evidence>
<dbReference type="Proteomes" id="UP000077255">
    <property type="component" value="Chromosome"/>
</dbReference>
<accession>A0A160N182</accession>
<keyword evidence="5" id="KW-0408">Iron</keyword>
<dbReference type="Gene3D" id="3.90.380.10">
    <property type="entry name" value="Naphthalene 1,2-dioxygenase Alpha Subunit, Chain A, domain 1"/>
    <property type="match status" value="1"/>
</dbReference>
<proteinExistence type="predicted"/>
<dbReference type="InterPro" id="IPR015879">
    <property type="entry name" value="Ring_hydroxy_dOase_asu_C_dom"/>
</dbReference>
<keyword evidence="3" id="KW-0479">Metal-binding</keyword>
<dbReference type="PATRIC" id="fig|445710.3.peg.2110"/>
<comment type="cofactor">
    <cofactor evidence="1">
        <name>Fe cation</name>
        <dbReference type="ChEBI" id="CHEBI:24875"/>
    </cofactor>
</comment>
<reference evidence="8 9" key="1">
    <citation type="submission" date="2016-02" db="EMBL/GenBank/DDBJ databases">
        <title>Complete genome sequencing and analysis of ATSB10, Dyella thiooxydans isolated from rhizosphere soil of sunflower (Helianthus annuus L.).</title>
        <authorList>
            <person name="Lee Y."/>
            <person name="Hwangbo K."/>
            <person name="Chung H."/>
            <person name="Yoo J."/>
            <person name="Kim K.Y."/>
            <person name="Sa T.M."/>
            <person name="Um Y."/>
            <person name="Madhaiyan M."/>
        </authorList>
    </citation>
    <scope>NUCLEOTIDE SEQUENCE [LARGE SCALE GENOMIC DNA]</scope>
    <source>
        <strain evidence="8 9">ATSB10</strain>
    </source>
</reference>
<dbReference type="SUPFAM" id="SSF55961">
    <property type="entry name" value="Bet v1-like"/>
    <property type="match status" value="1"/>
</dbReference>
<evidence type="ECO:0000256" key="1">
    <source>
        <dbReference type="ARBA" id="ARBA00001962"/>
    </source>
</evidence>
<dbReference type="Pfam" id="PF00848">
    <property type="entry name" value="Ring_hydroxyl_A"/>
    <property type="match status" value="1"/>
</dbReference>
<dbReference type="STRING" id="445710.ATSB10_21120"/>
<evidence type="ECO:0000259" key="7">
    <source>
        <dbReference type="PROSITE" id="PS51296"/>
    </source>
</evidence>